<accession>A0A511AEN8</accession>
<feature type="compositionally biased region" description="Low complexity" evidence="1">
    <location>
        <begin position="192"/>
        <end position="205"/>
    </location>
</feature>
<organism evidence="3 4">
    <name type="scientific">Microbacterium aerolatum</name>
    <dbReference type="NCBI Taxonomy" id="153731"/>
    <lineage>
        <taxon>Bacteria</taxon>
        <taxon>Bacillati</taxon>
        <taxon>Actinomycetota</taxon>
        <taxon>Actinomycetes</taxon>
        <taxon>Micrococcales</taxon>
        <taxon>Microbacteriaceae</taxon>
        <taxon>Microbacterium</taxon>
    </lineage>
</organism>
<keyword evidence="2" id="KW-0472">Membrane</keyword>
<gene>
    <name evidence="3" type="ORF">MAE01_16680</name>
</gene>
<evidence type="ECO:0008006" key="5">
    <source>
        <dbReference type="Google" id="ProtNLM"/>
    </source>
</evidence>
<keyword evidence="2" id="KW-1133">Transmembrane helix</keyword>
<dbReference type="Proteomes" id="UP000321225">
    <property type="component" value="Unassembled WGS sequence"/>
</dbReference>
<feature type="compositionally biased region" description="Acidic residues" evidence="1">
    <location>
        <begin position="158"/>
        <end position="168"/>
    </location>
</feature>
<evidence type="ECO:0000256" key="1">
    <source>
        <dbReference type="SAM" id="MobiDB-lite"/>
    </source>
</evidence>
<proteinExistence type="predicted"/>
<evidence type="ECO:0000256" key="2">
    <source>
        <dbReference type="SAM" id="Phobius"/>
    </source>
</evidence>
<dbReference type="EMBL" id="BJUW01000006">
    <property type="protein sequence ID" value="GEK86492.1"/>
    <property type="molecule type" value="Genomic_DNA"/>
</dbReference>
<name>A0A511AEN8_9MICO</name>
<comment type="caution">
    <text evidence="3">The sequence shown here is derived from an EMBL/GenBank/DDBJ whole genome shotgun (WGS) entry which is preliminary data.</text>
</comment>
<dbReference type="RefSeq" id="WP_147039106.1">
    <property type="nucleotide sequence ID" value="NZ_BJUW01000006.1"/>
</dbReference>
<reference evidence="3 4" key="1">
    <citation type="submission" date="2019-07" db="EMBL/GenBank/DDBJ databases">
        <title>Whole genome shotgun sequence of Microbacterium aerolatum NBRC 103071.</title>
        <authorList>
            <person name="Hosoyama A."/>
            <person name="Uohara A."/>
            <person name="Ohji S."/>
            <person name="Ichikawa N."/>
        </authorList>
    </citation>
    <scope>NUCLEOTIDE SEQUENCE [LARGE SCALE GENOMIC DNA]</scope>
    <source>
        <strain evidence="3 4">NBRC 103071</strain>
    </source>
</reference>
<dbReference type="OrthoDB" id="3712155at2"/>
<protein>
    <recommendedName>
        <fullName evidence="5">MNN4 protein</fullName>
    </recommendedName>
</protein>
<evidence type="ECO:0000313" key="4">
    <source>
        <dbReference type="Proteomes" id="UP000321225"/>
    </source>
</evidence>
<keyword evidence="4" id="KW-1185">Reference proteome</keyword>
<dbReference type="AlphaFoldDB" id="A0A511AEN8"/>
<sequence length="252" mass="27178">MTPAPSDAAAALLAANRRRRSIRRWLVIGTLPITLAALLFVGKLLSMYGFAHQAISTYVVGDYSGSTSAAQGQEFLNWFEPYKAPYNIGTARAGAEELDAARGKLDEALTLASGLEVCAVRVNLALVIERQGDAALSDGDGPGAAELYGEALRVTAETPEECNSEEADSQSPDPDRSMSDTLEDLENRLQEKQQQSDQNQQQNPDGGEDGEQQPQPGQDELDELQKKLEQGAEERQENQGDDTPGGGTDKPW</sequence>
<feature type="region of interest" description="Disordered" evidence="1">
    <location>
        <begin position="156"/>
        <end position="252"/>
    </location>
</feature>
<evidence type="ECO:0000313" key="3">
    <source>
        <dbReference type="EMBL" id="GEK86492.1"/>
    </source>
</evidence>
<feature type="transmembrane region" description="Helical" evidence="2">
    <location>
        <begin position="25"/>
        <end position="50"/>
    </location>
</feature>
<keyword evidence="2" id="KW-0812">Transmembrane</keyword>
<feature type="compositionally biased region" description="Basic and acidic residues" evidence="1">
    <location>
        <begin position="223"/>
        <end position="238"/>
    </location>
</feature>
<feature type="compositionally biased region" description="Gly residues" evidence="1">
    <location>
        <begin position="243"/>
        <end position="252"/>
    </location>
</feature>